<feature type="compositionally biased region" description="Low complexity" evidence="9">
    <location>
        <begin position="823"/>
        <end position="836"/>
    </location>
</feature>
<evidence type="ECO:0000256" key="8">
    <source>
        <dbReference type="PIRNR" id="PIRNR037239"/>
    </source>
</evidence>
<dbReference type="InterPro" id="IPR027073">
    <property type="entry name" value="5_3_exoribonuclease"/>
</dbReference>
<dbReference type="GO" id="GO:0005634">
    <property type="term" value="C:nucleus"/>
    <property type="evidence" value="ECO:0007669"/>
    <property type="project" value="UniProtKB-SubCell"/>
</dbReference>
<feature type="domain" description="Xrn1 helical" evidence="11">
    <location>
        <begin position="346"/>
        <end position="803"/>
    </location>
</feature>
<dbReference type="PIRSF" id="PIRSF037239">
    <property type="entry name" value="Exonuclease_Xrn2"/>
    <property type="match status" value="1"/>
</dbReference>
<feature type="domain" description="Xrn1 N-terminal" evidence="10">
    <location>
        <begin position="109"/>
        <end position="281"/>
    </location>
</feature>
<evidence type="ECO:0000256" key="5">
    <source>
        <dbReference type="ARBA" id="ARBA00022801"/>
    </source>
</evidence>
<dbReference type="Gene3D" id="3.40.50.12390">
    <property type="match status" value="2"/>
</dbReference>
<dbReference type="GO" id="GO:0000956">
    <property type="term" value="P:nuclear-transcribed mRNA catabolic process"/>
    <property type="evidence" value="ECO:0007669"/>
    <property type="project" value="TreeGrafter"/>
</dbReference>
<evidence type="ECO:0000256" key="7">
    <source>
        <dbReference type="ARBA" id="ARBA00023242"/>
    </source>
</evidence>
<keyword evidence="7" id="KW-0539">Nucleus</keyword>
<evidence type="ECO:0000256" key="6">
    <source>
        <dbReference type="ARBA" id="ARBA00022839"/>
    </source>
</evidence>
<feature type="region of interest" description="Disordered" evidence="9">
    <location>
        <begin position="815"/>
        <end position="876"/>
    </location>
</feature>
<evidence type="ECO:0000256" key="3">
    <source>
        <dbReference type="ARBA" id="ARBA00022664"/>
    </source>
</evidence>
<accession>A0A7R9LRE4</accession>
<dbReference type="InterPro" id="IPR017151">
    <property type="entry name" value="Xrn2/3/4"/>
</dbReference>
<dbReference type="EC" id="3.1.13.-" evidence="8"/>
<evidence type="ECO:0000256" key="4">
    <source>
        <dbReference type="ARBA" id="ARBA00022722"/>
    </source>
</evidence>
<name>A0A7R9LRE4_9ACAR</name>
<evidence type="ECO:0000256" key="9">
    <source>
        <dbReference type="SAM" id="MobiDB-lite"/>
    </source>
</evidence>
<protein>
    <recommendedName>
        <fullName evidence="8">5'-3' exoribonuclease</fullName>
        <ecNumber evidence="8">3.1.13.-</ecNumber>
    </recommendedName>
</protein>
<evidence type="ECO:0000313" key="12">
    <source>
        <dbReference type="EMBL" id="CAD7646360.1"/>
    </source>
</evidence>
<proteinExistence type="inferred from homology"/>
<keyword evidence="3 8" id="KW-0507">mRNA processing</keyword>
<dbReference type="FunFam" id="1.25.40.1050:FF:000002">
    <property type="entry name" value="5'-3' exoribonuclease"/>
    <property type="match status" value="1"/>
</dbReference>
<evidence type="ECO:0000256" key="1">
    <source>
        <dbReference type="ARBA" id="ARBA00004123"/>
    </source>
</evidence>
<keyword evidence="5 8" id="KW-0378">Hydrolase</keyword>
<gene>
    <name evidence="12" type="ORF">ONB1V03_LOCUS5690</name>
</gene>
<dbReference type="Proteomes" id="UP000728032">
    <property type="component" value="Unassembled WGS sequence"/>
</dbReference>
<dbReference type="PANTHER" id="PTHR12341">
    <property type="entry name" value="5'-&gt;3' EXORIBONUCLEASE"/>
    <property type="match status" value="1"/>
</dbReference>
<keyword evidence="13" id="KW-1185">Reference proteome</keyword>
<comment type="similarity">
    <text evidence="2 8">Belongs to the 5'-3' exonuclease family. XRN2/RAT1 subfamily.</text>
</comment>
<evidence type="ECO:0000313" key="13">
    <source>
        <dbReference type="Proteomes" id="UP000728032"/>
    </source>
</evidence>
<evidence type="ECO:0000259" key="11">
    <source>
        <dbReference type="Pfam" id="PF17846"/>
    </source>
</evidence>
<dbReference type="GO" id="GO:0003723">
    <property type="term" value="F:RNA binding"/>
    <property type="evidence" value="ECO:0007669"/>
    <property type="project" value="TreeGrafter"/>
</dbReference>
<dbReference type="Gene3D" id="1.25.40.1050">
    <property type="match status" value="1"/>
</dbReference>
<evidence type="ECO:0000256" key="2">
    <source>
        <dbReference type="ARBA" id="ARBA00006994"/>
    </source>
</evidence>
<keyword evidence="6 8" id="KW-0269">Exonuclease</keyword>
<reference evidence="12" key="1">
    <citation type="submission" date="2020-11" db="EMBL/GenBank/DDBJ databases">
        <authorList>
            <person name="Tran Van P."/>
        </authorList>
    </citation>
    <scope>NUCLEOTIDE SEQUENCE</scope>
</reference>
<dbReference type="InterPro" id="IPR041412">
    <property type="entry name" value="Xrn1_helical"/>
</dbReference>
<feature type="compositionally biased region" description="Polar residues" evidence="9">
    <location>
        <begin position="865"/>
        <end position="876"/>
    </location>
</feature>
<dbReference type="GO" id="GO:0006397">
    <property type="term" value="P:mRNA processing"/>
    <property type="evidence" value="ECO:0007669"/>
    <property type="project" value="UniProtKB-UniRule"/>
</dbReference>
<sequence length="966" mass="112098">MGVPAFFRWLSKKYPSIVVECDDGVKGKADFDNLYLDMNGIIHPCSHPEYKAAPETEEEMFVAIFEYIERIMSIVRPKKLLYMAVDGCAPRAKMNQQRSRRFRASQESIDRLLEIQKIKEEMDGCAPRAKMNQQRSRRFRASQESIDRLLEIQKIKEELRGNGIEVKDKPKEAHFDSNVITPGTQFMINLSHALRQWIDEKLSADNEDRDGIWPKDMMVILSDASVPGEGEHKIMEYIRKQKAQSATYDPNLSHCLYGADADLIMLGLSTHELNFTILREEFKPNQPKPCDICGQLGHDMKECLGTERPPDEEPSILPTEPEFIYIRLCVLREYLQKEATTCAVHLDLERFIDDFVFLCFFVGNDFLPHLPSLEIRENAIDRLISIYKENATKYPNPDNPYLTKDGSVFMERVQYVLQELGEAEDQIFKQRQENEIRFQQRRKRQKLQNRNLDSRWTRPEAVARGSRPQVFDNTRNEAYSLRVGGNDNLSAAQKLKAMLRDGQSGAPTTDANPQDSENASNKRKRESGVDSDSEPEDLVQLFNDGWKERYYYHKFDCNSTSISEISSMVAREYIIGLSWVLLYYYQGCPDWKWFYPFHYAPFASDFKEIAKVEVKFDRTSQPFNPLEQLMSVFPAASSQNLPPTWRSLMSDTKSSIIDFYPNTFKIDLNGKKAAWMGVALLPFIDENRLFNALKKVYSNLTEAERERNARGNHLIFVAKIQSDFSDFSKEVVESSAQSDVHINPDLFRGISGTLSKSEKYSPAFKRVYCSVYKDPVYDPDFIFPAIRLEKAIPPQFVLKPEDLEKLERYNWRPTPQQYNSYYRPPNSYQSNQNNYRSADSSSHQNSYRTSDTSQQYRSDDHRQQNRYSDYRQGNQSNSYETNRLMALRPLMANEMPIRIKALIEMIEIQDIKHRKIRSKEILIMGLISKTLIMALMPTKTDAKIPGIDAVEAHPWLPEHDFLSNEM</sequence>
<feature type="compositionally biased region" description="Polar residues" evidence="9">
    <location>
        <begin position="505"/>
        <end position="519"/>
    </location>
</feature>
<dbReference type="EMBL" id="CAJPVJ010002341">
    <property type="protein sequence ID" value="CAG2166163.1"/>
    <property type="molecule type" value="Genomic_DNA"/>
</dbReference>
<dbReference type="AlphaFoldDB" id="A0A7R9LRE4"/>
<keyword evidence="4 8" id="KW-0540">Nuclease</keyword>
<dbReference type="GO" id="GO:0004534">
    <property type="term" value="F:5'-3' RNA exonuclease activity"/>
    <property type="evidence" value="ECO:0007669"/>
    <property type="project" value="UniProtKB-UniRule"/>
</dbReference>
<evidence type="ECO:0000259" key="10">
    <source>
        <dbReference type="Pfam" id="PF03159"/>
    </source>
</evidence>
<comment type="subcellular location">
    <subcellularLocation>
        <location evidence="1">Nucleus</location>
    </subcellularLocation>
</comment>
<organism evidence="12">
    <name type="scientific">Oppiella nova</name>
    <dbReference type="NCBI Taxonomy" id="334625"/>
    <lineage>
        <taxon>Eukaryota</taxon>
        <taxon>Metazoa</taxon>
        <taxon>Ecdysozoa</taxon>
        <taxon>Arthropoda</taxon>
        <taxon>Chelicerata</taxon>
        <taxon>Arachnida</taxon>
        <taxon>Acari</taxon>
        <taxon>Acariformes</taxon>
        <taxon>Sarcoptiformes</taxon>
        <taxon>Oribatida</taxon>
        <taxon>Brachypylina</taxon>
        <taxon>Oppioidea</taxon>
        <taxon>Oppiidae</taxon>
        <taxon>Oppiella</taxon>
    </lineage>
</organism>
<dbReference type="OrthoDB" id="372487at2759"/>
<comment type="function">
    <text evidence="8">Possesses 5'-&gt;3' exoribonuclease activity. May promote termination of transcription by RNA polymerase II.</text>
</comment>
<dbReference type="Pfam" id="PF17846">
    <property type="entry name" value="XRN_M"/>
    <property type="match status" value="1"/>
</dbReference>
<feature type="compositionally biased region" description="Polar residues" evidence="9">
    <location>
        <begin position="837"/>
        <end position="856"/>
    </location>
</feature>
<dbReference type="CDD" id="cd18673">
    <property type="entry name" value="PIN_XRN1-2-like"/>
    <property type="match status" value="1"/>
</dbReference>
<dbReference type="Pfam" id="PF03159">
    <property type="entry name" value="XRN_N"/>
    <property type="match status" value="1"/>
</dbReference>
<feature type="region of interest" description="Disordered" evidence="9">
    <location>
        <begin position="502"/>
        <end position="535"/>
    </location>
</feature>
<feature type="region of interest" description="Disordered" evidence="9">
    <location>
        <begin position="439"/>
        <end position="473"/>
    </location>
</feature>
<dbReference type="EMBL" id="OC917166">
    <property type="protein sequence ID" value="CAD7646360.1"/>
    <property type="molecule type" value="Genomic_DNA"/>
</dbReference>
<dbReference type="InterPro" id="IPR004859">
    <property type="entry name" value="Xrn1_N"/>
</dbReference>
<dbReference type="PANTHER" id="PTHR12341:SF41">
    <property type="entry name" value="5'-3' EXORIBONUCLEASE 2"/>
    <property type="match status" value="1"/>
</dbReference>